<comment type="caution">
    <text evidence="2">The sequence shown here is derived from an EMBL/GenBank/DDBJ whole genome shotgun (WGS) entry which is preliminary data.</text>
</comment>
<evidence type="ECO:0000313" key="2">
    <source>
        <dbReference type="EMBL" id="RSH87114.1"/>
    </source>
</evidence>
<feature type="region of interest" description="Disordered" evidence="1">
    <location>
        <begin position="1"/>
        <end position="54"/>
    </location>
</feature>
<protein>
    <submittedName>
        <fullName evidence="2">Uncharacterized protein</fullName>
    </submittedName>
</protein>
<accession>A0A427Y7T7</accession>
<keyword evidence="3" id="KW-1185">Reference proteome</keyword>
<sequence>MSQEPADQTRHESSEGSSTPQPVASPAAPKSAATGADGSASAGKVSPGREQSAQASIVDNIDAAPKDFSIYKTCVSYQRDEKDDTLVRATIVLSLRIKCEDTKDLRGFSLRLAVTEATHNSSVRLDGINPSEPQYAILNTTRTSHTTASTVHPVVSAVNIGSIEFFTRSKSSSWSDFKGQHVEFDVEPYSKEAKIRLLNHDNGPIPRQYLVLLTIEIARPTQVCVLVGQQKIPALQGRHDRMWCTIDKEFRAELVTSYASDELGLVRALRDWNITFRDTQPPTAETAVSPTQNGGVQKG</sequence>
<feature type="region of interest" description="Disordered" evidence="1">
    <location>
        <begin position="280"/>
        <end position="299"/>
    </location>
</feature>
<dbReference type="AlphaFoldDB" id="A0A427Y7T7"/>
<proteinExistence type="predicted"/>
<feature type="compositionally biased region" description="Low complexity" evidence="1">
    <location>
        <begin position="20"/>
        <end position="43"/>
    </location>
</feature>
<name>A0A427Y7T7_9TREE</name>
<evidence type="ECO:0000256" key="1">
    <source>
        <dbReference type="SAM" id="MobiDB-lite"/>
    </source>
</evidence>
<evidence type="ECO:0000313" key="3">
    <source>
        <dbReference type="Proteomes" id="UP000279259"/>
    </source>
</evidence>
<reference evidence="2 3" key="1">
    <citation type="submission" date="2018-11" db="EMBL/GenBank/DDBJ databases">
        <title>Genome sequence of Saitozyma podzolica DSM 27192.</title>
        <authorList>
            <person name="Aliyu H."/>
            <person name="Gorte O."/>
            <person name="Ochsenreither K."/>
        </authorList>
    </citation>
    <scope>NUCLEOTIDE SEQUENCE [LARGE SCALE GENOMIC DNA]</scope>
    <source>
        <strain evidence="2 3">DSM 27192</strain>
    </source>
</reference>
<gene>
    <name evidence="2" type="ORF">EHS25_003603</name>
</gene>
<organism evidence="2 3">
    <name type="scientific">Saitozyma podzolica</name>
    <dbReference type="NCBI Taxonomy" id="1890683"/>
    <lineage>
        <taxon>Eukaryota</taxon>
        <taxon>Fungi</taxon>
        <taxon>Dikarya</taxon>
        <taxon>Basidiomycota</taxon>
        <taxon>Agaricomycotina</taxon>
        <taxon>Tremellomycetes</taxon>
        <taxon>Tremellales</taxon>
        <taxon>Trimorphomycetaceae</taxon>
        <taxon>Saitozyma</taxon>
    </lineage>
</organism>
<dbReference type="EMBL" id="RSCD01000018">
    <property type="protein sequence ID" value="RSH87114.1"/>
    <property type="molecule type" value="Genomic_DNA"/>
</dbReference>
<dbReference type="Proteomes" id="UP000279259">
    <property type="component" value="Unassembled WGS sequence"/>
</dbReference>